<evidence type="ECO:0000313" key="2">
    <source>
        <dbReference type="EMBL" id="EFO12796.1"/>
    </source>
</evidence>
<dbReference type="AlphaFoldDB" id="A0A1S0TFK7"/>
<dbReference type="RefSeq" id="XP_003151273.1">
    <property type="nucleotide sequence ID" value="XM_003151225.1"/>
</dbReference>
<protein>
    <submittedName>
        <fullName evidence="2">Uncharacterized protein</fullName>
    </submittedName>
</protein>
<dbReference type="InParanoid" id="A0A1S0TFK7"/>
<proteinExistence type="predicted"/>
<dbReference type="GeneID" id="9953230"/>
<accession>A0A1S0TFK7</accession>
<organism evidence="2">
    <name type="scientific">Loa loa</name>
    <name type="common">Eye worm</name>
    <name type="synonym">Filaria loa</name>
    <dbReference type="NCBI Taxonomy" id="7209"/>
    <lineage>
        <taxon>Eukaryota</taxon>
        <taxon>Metazoa</taxon>
        <taxon>Ecdysozoa</taxon>
        <taxon>Nematoda</taxon>
        <taxon>Chromadorea</taxon>
        <taxon>Rhabditida</taxon>
        <taxon>Spirurina</taxon>
        <taxon>Spiruromorpha</taxon>
        <taxon>Filarioidea</taxon>
        <taxon>Onchocercidae</taxon>
        <taxon>Loa</taxon>
    </lineage>
</organism>
<keyword evidence="1" id="KW-0472">Membrane</keyword>
<dbReference type="EMBL" id="JH714644">
    <property type="protein sequence ID" value="EFO12796.1"/>
    <property type="molecule type" value="Genomic_DNA"/>
</dbReference>
<dbReference type="KEGG" id="loa:LOAG_15736"/>
<name>A0A1S0TFK7_LOALO</name>
<feature type="non-terminal residue" evidence="2">
    <location>
        <position position="1"/>
    </location>
</feature>
<keyword evidence="1" id="KW-1133">Transmembrane helix</keyword>
<reference evidence="2" key="1">
    <citation type="submission" date="2012-04" db="EMBL/GenBank/DDBJ databases">
        <title>The Genome Sequence of Loa loa.</title>
        <authorList>
            <consortium name="The Broad Institute Genome Sequencing Platform"/>
            <consortium name="Broad Institute Genome Sequencing Center for Infectious Disease"/>
            <person name="Nutman T.B."/>
            <person name="Fink D.L."/>
            <person name="Russ C."/>
            <person name="Young S."/>
            <person name="Zeng Q."/>
            <person name="Gargeya S."/>
            <person name="Alvarado L."/>
            <person name="Berlin A."/>
            <person name="Chapman S.B."/>
            <person name="Chen Z."/>
            <person name="Freedman E."/>
            <person name="Gellesch M."/>
            <person name="Goldberg J."/>
            <person name="Griggs A."/>
            <person name="Gujja S."/>
            <person name="Heilman E.R."/>
            <person name="Heiman D."/>
            <person name="Howarth C."/>
            <person name="Mehta T."/>
            <person name="Neiman D."/>
            <person name="Pearson M."/>
            <person name="Roberts A."/>
            <person name="Saif S."/>
            <person name="Shea T."/>
            <person name="Shenoy N."/>
            <person name="Sisk P."/>
            <person name="Stolte C."/>
            <person name="Sykes S."/>
            <person name="White J."/>
            <person name="Yandava C."/>
            <person name="Haas B."/>
            <person name="Henn M.R."/>
            <person name="Nusbaum C."/>
            <person name="Birren B."/>
        </authorList>
    </citation>
    <scope>NUCLEOTIDE SEQUENCE [LARGE SCALE GENOMIC DNA]</scope>
</reference>
<gene>
    <name evidence="2" type="ORF">LOAG_15736</name>
</gene>
<keyword evidence="1" id="KW-0812">Transmembrane</keyword>
<evidence type="ECO:0000256" key="1">
    <source>
        <dbReference type="SAM" id="Phobius"/>
    </source>
</evidence>
<sequence>LLCLLHCIYCIFVFSLYLDTIFVVLFYCTVYVVLFAFCRVLYFATFHIFARSLLLHFILFNFISSILFCCPIHVVHMCCITVFTFVCFSIHFAYLFTIIADIVWFFFLLLDVISHFFYSLNLFVYCPLHVSFS</sequence>
<feature type="transmembrane region" description="Helical" evidence="1">
    <location>
        <begin position="7"/>
        <end position="34"/>
    </location>
</feature>
<dbReference type="CTD" id="9953230"/>